<keyword evidence="1" id="KW-1133">Transmembrane helix</keyword>
<keyword evidence="1" id="KW-0472">Membrane</keyword>
<sequence>MTSEILISSIAFGLFIVCPRMAGMIHIINKHSNVSILRTVLVGTLISIPLLLLMLIMFEYLGIWGAIVICVLTDFIATLIMKEISKKAAIETFIIALFVILGVKIAPAVSNFIVELL</sequence>
<gene>
    <name evidence="2" type="ORF">SAMN02745883_00760</name>
</gene>
<dbReference type="RefSeq" id="WP_072966045.1">
    <property type="nucleotide sequence ID" value="NZ_FRAJ01000005.1"/>
</dbReference>
<protein>
    <submittedName>
        <fullName evidence="2">Uncharacterized protein</fullName>
    </submittedName>
</protein>
<feature type="transmembrane region" description="Helical" evidence="1">
    <location>
        <begin position="40"/>
        <end position="57"/>
    </location>
</feature>
<feature type="transmembrane region" description="Helical" evidence="1">
    <location>
        <begin position="63"/>
        <end position="81"/>
    </location>
</feature>
<proteinExistence type="predicted"/>
<dbReference type="STRING" id="1121266.SAMN02745883_00760"/>
<evidence type="ECO:0000313" key="3">
    <source>
        <dbReference type="Proteomes" id="UP000184082"/>
    </source>
</evidence>
<feature type="transmembrane region" description="Helical" evidence="1">
    <location>
        <begin position="6"/>
        <end position="28"/>
    </location>
</feature>
<evidence type="ECO:0000313" key="2">
    <source>
        <dbReference type="EMBL" id="SHJ89736.1"/>
    </source>
</evidence>
<keyword evidence="1" id="KW-0812">Transmembrane</keyword>
<dbReference type="AlphaFoldDB" id="A0A1M6N260"/>
<reference evidence="2 3" key="1">
    <citation type="submission" date="2016-11" db="EMBL/GenBank/DDBJ databases">
        <authorList>
            <person name="Jaros S."/>
            <person name="Januszkiewicz K."/>
            <person name="Wedrychowicz H."/>
        </authorList>
    </citation>
    <scope>NUCLEOTIDE SEQUENCE [LARGE SCALE GENOMIC DNA]</scope>
    <source>
        <strain evidence="2 3">DSM 14501</strain>
    </source>
</reference>
<accession>A0A1M6N260</accession>
<keyword evidence="3" id="KW-1185">Reference proteome</keyword>
<feature type="transmembrane region" description="Helical" evidence="1">
    <location>
        <begin position="93"/>
        <end position="114"/>
    </location>
</feature>
<evidence type="ECO:0000256" key="1">
    <source>
        <dbReference type="SAM" id="Phobius"/>
    </source>
</evidence>
<organism evidence="2 3">
    <name type="scientific">Caminicella sporogenes DSM 14501</name>
    <dbReference type="NCBI Taxonomy" id="1121266"/>
    <lineage>
        <taxon>Bacteria</taxon>
        <taxon>Bacillati</taxon>
        <taxon>Bacillota</taxon>
        <taxon>Clostridia</taxon>
        <taxon>Peptostreptococcales</taxon>
        <taxon>Caminicellaceae</taxon>
        <taxon>Caminicella</taxon>
    </lineage>
</organism>
<dbReference type="EMBL" id="FRAJ01000005">
    <property type="protein sequence ID" value="SHJ89736.1"/>
    <property type="molecule type" value="Genomic_DNA"/>
</dbReference>
<name>A0A1M6N260_9FIRM</name>
<dbReference type="Proteomes" id="UP000184082">
    <property type="component" value="Unassembled WGS sequence"/>
</dbReference>